<evidence type="ECO:0000313" key="9">
    <source>
        <dbReference type="EMBL" id="SNS46102.1"/>
    </source>
</evidence>
<evidence type="ECO:0000313" key="10">
    <source>
        <dbReference type="Proteomes" id="UP000198386"/>
    </source>
</evidence>
<evidence type="ECO:0000259" key="8">
    <source>
        <dbReference type="Pfam" id="PF00999"/>
    </source>
</evidence>
<keyword evidence="3 7" id="KW-0812">Transmembrane</keyword>
<dbReference type="GO" id="GO:0015297">
    <property type="term" value="F:antiporter activity"/>
    <property type="evidence" value="ECO:0007669"/>
    <property type="project" value="InterPro"/>
</dbReference>
<dbReference type="RefSeq" id="WP_176449989.1">
    <property type="nucleotide sequence ID" value="NZ_FZOH01000004.1"/>
</dbReference>
<comment type="subcellular location">
    <subcellularLocation>
        <location evidence="1">Membrane</location>
        <topology evidence="1">Multi-pass membrane protein</topology>
    </subcellularLocation>
</comment>
<accession>A0A239EQA9</accession>
<dbReference type="EMBL" id="FZOH01000004">
    <property type="protein sequence ID" value="SNS46102.1"/>
    <property type="molecule type" value="Genomic_DNA"/>
</dbReference>
<dbReference type="InterPro" id="IPR038770">
    <property type="entry name" value="Na+/solute_symporter_sf"/>
</dbReference>
<organism evidence="9 10">
    <name type="scientific">Geodermatophilus saharensis</name>
    <dbReference type="NCBI Taxonomy" id="1137994"/>
    <lineage>
        <taxon>Bacteria</taxon>
        <taxon>Bacillati</taxon>
        <taxon>Actinomycetota</taxon>
        <taxon>Actinomycetes</taxon>
        <taxon>Geodermatophilales</taxon>
        <taxon>Geodermatophilaceae</taxon>
        <taxon>Geodermatophilus</taxon>
    </lineage>
</organism>
<evidence type="ECO:0000256" key="2">
    <source>
        <dbReference type="ARBA" id="ARBA00022448"/>
    </source>
</evidence>
<feature type="transmembrane region" description="Helical" evidence="7">
    <location>
        <begin position="41"/>
        <end position="63"/>
    </location>
</feature>
<keyword evidence="2" id="KW-0813">Transport</keyword>
<protein>
    <submittedName>
        <fullName evidence="9">Kef-type K+ transport system, membrane component KefB</fullName>
    </submittedName>
</protein>
<proteinExistence type="predicted"/>
<dbReference type="InterPro" id="IPR050794">
    <property type="entry name" value="CPA2_transporter"/>
</dbReference>
<keyword evidence="10" id="KW-1185">Reference proteome</keyword>
<feature type="transmembrane region" description="Helical" evidence="7">
    <location>
        <begin position="409"/>
        <end position="428"/>
    </location>
</feature>
<feature type="transmembrane region" description="Helical" evidence="7">
    <location>
        <begin position="195"/>
        <end position="218"/>
    </location>
</feature>
<keyword evidence="4 7" id="KW-1133">Transmembrane helix</keyword>
<evidence type="ECO:0000256" key="7">
    <source>
        <dbReference type="SAM" id="Phobius"/>
    </source>
</evidence>
<evidence type="ECO:0000256" key="4">
    <source>
        <dbReference type="ARBA" id="ARBA00022989"/>
    </source>
</evidence>
<dbReference type="PANTHER" id="PTHR32468:SF0">
    <property type="entry name" value="K(+)_H(+) ANTIPORTER 1"/>
    <property type="match status" value="1"/>
</dbReference>
<dbReference type="GO" id="GO:1902600">
    <property type="term" value="P:proton transmembrane transport"/>
    <property type="evidence" value="ECO:0007669"/>
    <property type="project" value="InterPro"/>
</dbReference>
<reference evidence="10" key="1">
    <citation type="submission" date="2017-06" db="EMBL/GenBank/DDBJ databases">
        <authorList>
            <person name="Varghese N."/>
            <person name="Submissions S."/>
        </authorList>
    </citation>
    <scope>NUCLEOTIDE SEQUENCE [LARGE SCALE GENOMIC DNA]</scope>
    <source>
        <strain evidence="10">DSM 45423</strain>
    </source>
</reference>
<name>A0A239EQA9_9ACTN</name>
<dbReference type="GO" id="GO:0016020">
    <property type="term" value="C:membrane"/>
    <property type="evidence" value="ECO:0007669"/>
    <property type="project" value="UniProtKB-SubCell"/>
</dbReference>
<dbReference type="Proteomes" id="UP000198386">
    <property type="component" value="Unassembled WGS sequence"/>
</dbReference>
<feature type="transmembrane region" description="Helical" evidence="7">
    <location>
        <begin position="380"/>
        <end position="403"/>
    </location>
</feature>
<feature type="transmembrane region" description="Helical" evidence="7">
    <location>
        <begin position="12"/>
        <end position="34"/>
    </location>
</feature>
<feature type="transmembrane region" description="Helical" evidence="7">
    <location>
        <begin position="340"/>
        <end position="359"/>
    </location>
</feature>
<evidence type="ECO:0000256" key="6">
    <source>
        <dbReference type="ARBA" id="ARBA00023136"/>
    </source>
</evidence>
<feature type="transmembrane region" description="Helical" evidence="7">
    <location>
        <begin position="96"/>
        <end position="114"/>
    </location>
</feature>
<dbReference type="Pfam" id="PF00999">
    <property type="entry name" value="Na_H_Exchanger"/>
    <property type="match status" value="1"/>
</dbReference>
<feature type="domain" description="Cation/H+ exchanger transmembrane" evidence="8">
    <location>
        <begin position="25"/>
        <end position="427"/>
    </location>
</feature>
<feature type="transmembrane region" description="Helical" evidence="7">
    <location>
        <begin position="230"/>
        <end position="252"/>
    </location>
</feature>
<dbReference type="InterPro" id="IPR006153">
    <property type="entry name" value="Cation/H_exchanger_TM"/>
</dbReference>
<keyword evidence="5" id="KW-0406">Ion transport</keyword>
<feature type="transmembrane region" description="Helical" evidence="7">
    <location>
        <begin position="163"/>
        <end position="183"/>
    </location>
</feature>
<dbReference type="PANTHER" id="PTHR32468">
    <property type="entry name" value="CATION/H + ANTIPORTER"/>
    <property type="match status" value="1"/>
</dbReference>
<evidence type="ECO:0000256" key="1">
    <source>
        <dbReference type="ARBA" id="ARBA00004141"/>
    </source>
</evidence>
<evidence type="ECO:0000256" key="5">
    <source>
        <dbReference type="ARBA" id="ARBA00023065"/>
    </source>
</evidence>
<dbReference type="Gene3D" id="1.20.1530.20">
    <property type="match status" value="1"/>
</dbReference>
<feature type="transmembrane region" description="Helical" evidence="7">
    <location>
        <begin position="264"/>
        <end position="283"/>
    </location>
</feature>
<evidence type="ECO:0000256" key="3">
    <source>
        <dbReference type="ARBA" id="ARBA00022692"/>
    </source>
</evidence>
<sequence length="447" mass="45797">MPAPSLPGDQVIAFVLLDIAIILIAARVVGSLALRIGQPRVVGEIVAGVLLGPSLLGATTFVWDDAPAFLACDRSLPEGVAPSISSCLFPAQAQSGLSLLGTIALVLFMFLVGLELDTDRLRGRAAGIVTVAVGVVAIPVALGFLIAPVLFTDRFTGVGDPSRIGFTLMVGAMLAVTAFPVAARILQEKGLATSPLGIVGIAAAALVTILMFLTVGVARGVATGEPSSSHLWRLTGTLAFLAVMWLVVRPALARVFSGDKVADPLTGTQFAVVLGVVVLAAYAADRIGIHALVGGFVAGLVVPRHAVLTTALTSRLSDVAIVFLLPIFLAYSGLRTDFTTLTWAALPGIALFVVVAVVGKWGGALVSGRLGGLSWSESNALGILMNCRGLMVLVAALVALNAGVISPQLQVGAVVMALITTGMTGPLVDRFLGRPDQQPAARAVEVG</sequence>
<dbReference type="AlphaFoldDB" id="A0A239EQA9"/>
<gene>
    <name evidence="9" type="ORF">SAMN04488107_2660</name>
</gene>
<feature type="transmembrane region" description="Helical" evidence="7">
    <location>
        <begin position="316"/>
        <end position="334"/>
    </location>
</feature>
<feature type="transmembrane region" description="Helical" evidence="7">
    <location>
        <begin position="126"/>
        <end position="151"/>
    </location>
</feature>
<keyword evidence="6 7" id="KW-0472">Membrane</keyword>